<name>A0A8T2C6A9_9BRAS</name>
<dbReference type="Pfam" id="PF06839">
    <property type="entry name" value="Zn_ribbon_GRF"/>
    <property type="match status" value="1"/>
</dbReference>
<evidence type="ECO:0000256" key="5">
    <source>
        <dbReference type="SAM" id="Coils"/>
    </source>
</evidence>
<evidence type="ECO:0000313" key="10">
    <source>
        <dbReference type="Proteomes" id="UP000694240"/>
    </source>
</evidence>
<proteinExistence type="predicted"/>
<dbReference type="PROSITE" id="PS51999">
    <property type="entry name" value="ZF_GRF"/>
    <property type="match status" value="1"/>
</dbReference>
<feature type="domain" description="GRF-type" evidence="8">
    <location>
        <begin position="35"/>
        <end position="76"/>
    </location>
</feature>
<keyword evidence="7" id="KW-0472">Membrane</keyword>
<dbReference type="GO" id="GO:0008270">
    <property type="term" value="F:zinc ion binding"/>
    <property type="evidence" value="ECO:0007669"/>
    <property type="project" value="UniProtKB-KW"/>
</dbReference>
<keyword evidence="3" id="KW-0862">Zinc</keyword>
<evidence type="ECO:0000256" key="3">
    <source>
        <dbReference type="ARBA" id="ARBA00022833"/>
    </source>
</evidence>
<gene>
    <name evidence="9" type="ORF">ISN45_Aa01g021780</name>
</gene>
<evidence type="ECO:0000259" key="8">
    <source>
        <dbReference type="PROSITE" id="PS51999"/>
    </source>
</evidence>
<keyword evidence="5" id="KW-0175">Coiled coil</keyword>
<comment type="caution">
    <text evidence="9">The sequence shown here is derived from an EMBL/GenBank/DDBJ whole genome shotgun (WGS) entry which is preliminary data.</text>
</comment>
<keyword evidence="7" id="KW-0812">Transmembrane</keyword>
<dbReference type="Pfam" id="PF25464">
    <property type="entry name" value="DUF7900"/>
    <property type="match status" value="1"/>
</dbReference>
<evidence type="ECO:0000256" key="1">
    <source>
        <dbReference type="ARBA" id="ARBA00022723"/>
    </source>
</evidence>
<reference evidence="9 10" key="1">
    <citation type="submission" date="2020-12" db="EMBL/GenBank/DDBJ databases">
        <title>Concerted genomic and epigenomic changes stabilize Arabidopsis allopolyploids.</title>
        <authorList>
            <person name="Chen Z."/>
        </authorList>
    </citation>
    <scope>NUCLEOTIDE SEQUENCE [LARGE SCALE GENOMIC DNA]</scope>
    <source>
        <strain evidence="9">Allo738</strain>
        <tissue evidence="9">Leaf</tissue>
    </source>
</reference>
<dbReference type="EMBL" id="JAEFBK010000006">
    <property type="protein sequence ID" value="KAG7593373.1"/>
    <property type="molecule type" value="Genomic_DNA"/>
</dbReference>
<evidence type="ECO:0000313" key="9">
    <source>
        <dbReference type="EMBL" id="KAG7593373.1"/>
    </source>
</evidence>
<dbReference type="AlphaFoldDB" id="A0A8T2C6A9"/>
<keyword evidence="10" id="KW-1185">Reference proteome</keyword>
<feature type="coiled-coil region" evidence="5">
    <location>
        <begin position="86"/>
        <end position="147"/>
    </location>
</feature>
<evidence type="ECO:0000256" key="7">
    <source>
        <dbReference type="SAM" id="Phobius"/>
    </source>
</evidence>
<sequence length="174" mass="19835">MNNTPRQPLTAESEGGSSSTVQEIGNEFTVGIFECDCGKQALVRQAWTDANPGRRFYRCGAGWRSECNYFRWKDIEKPHGWQYKALLEARDLIKAQDAEIKRLRETQAEGNQSYPVEVGLLEFQTKIEHLEKESIVLKSDLNASKEKEQALREVLIISWIGFICVLATVVHAFK</sequence>
<dbReference type="Proteomes" id="UP000694240">
    <property type="component" value="Chromosome 6"/>
</dbReference>
<keyword evidence="7" id="KW-1133">Transmembrane helix</keyword>
<dbReference type="InterPro" id="IPR057222">
    <property type="entry name" value="DUF7900"/>
</dbReference>
<protein>
    <submittedName>
        <fullName evidence="9">Zinc finger GRF-type</fullName>
    </submittedName>
</protein>
<keyword evidence="1" id="KW-0479">Metal-binding</keyword>
<evidence type="ECO:0000256" key="4">
    <source>
        <dbReference type="PROSITE-ProRule" id="PRU01343"/>
    </source>
</evidence>
<accession>A0A8T2C6A9</accession>
<feature type="transmembrane region" description="Helical" evidence="7">
    <location>
        <begin position="154"/>
        <end position="173"/>
    </location>
</feature>
<dbReference type="InterPro" id="IPR010666">
    <property type="entry name" value="Znf_GRF"/>
</dbReference>
<dbReference type="PANTHER" id="PTHR33248">
    <property type="entry name" value="ZINC ION-BINDING PROTEIN"/>
    <property type="match status" value="1"/>
</dbReference>
<organism evidence="9 10">
    <name type="scientific">Arabidopsis thaliana x Arabidopsis arenosa</name>
    <dbReference type="NCBI Taxonomy" id="1240361"/>
    <lineage>
        <taxon>Eukaryota</taxon>
        <taxon>Viridiplantae</taxon>
        <taxon>Streptophyta</taxon>
        <taxon>Embryophyta</taxon>
        <taxon>Tracheophyta</taxon>
        <taxon>Spermatophyta</taxon>
        <taxon>Magnoliopsida</taxon>
        <taxon>eudicotyledons</taxon>
        <taxon>Gunneridae</taxon>
        <taxon>Pentapetalae</taxon>
        <taxon>rosids</taxon>
        <taxon>malvids</taxon>
        <taxon>Brassicales</taxon>
        <taxon>Brassicaceae</taxon>
        <taxon>Camelineae</taxon>
        <taxon>Arabidopsis</taxon>
    </lineage>
</organism>
<evidence type="ECO:0000256" key="2">
    <source>
        <dbReference type="ARBA" id="ARBA00022771"/>
    </source>
</evidence>
<keyword evidence="2 4" id="KW-0863">Zinc-finger</keyword>
<feature type="region of interest" description="Disordered" evidence="6">
    <location>
        <begin position="1"/>
        <end position="20"/>
    </location>
</feature>
<evidence type="ECO:0000256" key="6">
    <source>
        <dbReference type="SAM" id="MobiDB-lite"/>
    </source>
</evidence>